<dbReference type="PROSITE" id="PS50113">
    <property type="entry name" value="PAC"/>
    <property type="match status" value="2"/>
</dbReference>
<dbReference type="PROSITE" id="PS50883">
    <property type="entry name" value="EAL"/>
    <property type="match status" value="1"/>
</dbReference>
<evidence type="ECO:0000259" key="8">
    <source>
        <dbReference type="PROSITE" id="PS50887"/>
    </source>
</evidence>
<keyword evidence="3" id="KW-1133">Transmembrane helix</keyword>
<feature type="domain" description="PAS" evidence="4">
    <location>
        <begin position="155"/>
        <end position="199"/>
    </location>
</feature>
<gene>
    <name evidence="9" type="ORF">BegalDRAFT_2445</name>
</gene>
<dbReference type="InterPro" id="IPR000160">
    <property type="entry name" value="GGDEF_dom"/>
</dbReference>
<dbReference type="CDD" id="cd06225">
    <property type="entry name" value="HAMP"/>
    <property type="match status" value="1"/>
</dbReference>
<dbReference type="InterPro" id="IPR003660">
    <property type="entry name" value="HAMP_dom"/>
</dbReference>
<dbReference type="InterPro" id="IPR043128">
    <property type="entry name" value="Rev_trsase/Diguanyl_cyclase"/>
</dbReference>
<keyword evidence="3" id="KW-0472">Membrane</keyword>
<dbReference type="InterPro" id="IPR001610">
    <property type="entry name" value="PAC"/>
</dbReference>
<dbReference type="FunFam" id="3.20.20.450:FF:000001">
    <property type="entry name" value="Cyclic di-GMP phosphodiesterase yahA"/>
    <property type="match status" value="1"/>
</dbReference>
<sequence length="821" mass="94302">MLQHTHFLTKAIRNIPIYIILVTPLIVLLSILVSLKTWIIIQHQDKLETILITLLLLGVIFSTLLAFLINQWITRPIRYLNQAASEIAQGHLENRVSITGMKELAILGEAFNSMASQLQSTFLTLAQREARLQEAQRLAHIGYWERNLVTETALWSDELYRIFGLSPAHTITTKDFIQRVHPEDRWHVEQATYCSIQQHQPYDIEYRLVRPSGEVRYVHTLGRVVYNEQSNPIYFIGSTQDITQHKQTEIALRTTEERYRSIFENALEGIFQSTPDGHYLAVNPALARIYGYESSQALMNQLTDIASQLYVNPNRRIEFIKVLQQHDKVTDFESEIYKADGTIIWISEYVRACRDPQGRLLYYEGIVTDITERKRTEEQLKHYAYHDILTGLPNRVKFIDALQQAIQQHQQNPNHTFAVLFLDLDRFKLVNDSLGHLIGDKLLIEVSNRLKDCIPPQDMVARFGGDEFLILLNDVKNQQEVARIAQRIYQLLTQPFMIDNQEVFTSTSIGITLSTLGGAEPSDFLRNADLALFQAKSQGMGRYEIFNTHMHTKSLARLQLETDLRRSLEREEFEVYYQPIMRLADQQVCGFEALLRWRHPTRGIISPLEFIPLAEETGLITTIGCWVLYQACTQLKTWQTEFPQVQHLTMSVNLSAKQFLQPNLLGQIEQTILATNCERNSLKLELTESVLMNNAIAISHALNKIRQLGVKLSIDDFGTGYSSLSYLHRFPLDTLKIDRSFVNTLTSSKEHRAIVQTIVTLAHHLQMDVTAEGVETQEQLEILHQLHCEYAQGFLFSQPLTAQAATQFLTDTINLSSASFF</sequence>
<dbReference type="InterPro" id="IPR029787">
    <property type="entry name" value="Nucleotide_cyclase"/>
</dbReference>
<evidence type="ECO:0000259" key="5">
    <source>
        <dbReference type="PROSITE" id="PS50113"/>
    </source>
</evidence>
<dbReference type="CDD" id="cd00130">
    <property type="entry name" value="PAS"/>
    <property type="match status" value="2"/>
</dbReference>
<dbReference type="GO" id="GO:0007165">
    <property type="term" value="P:signal transduction"/>
    <property type="evidence" value="ECO:0007669"/>
    <property type="project" value="InterPro"/>
</dbReference>
<dbReference type="SMART" id="SM00091">
    <property type="entry name" value="PAS"/>
    <property type="match status" value="2"/>
</dbReference>
<dbReference type="CDD" id="cd01948">
    <property type="entry name" value="EAL"/>
    <property type="match status" value="1"/>
</dbReference>
<name>I3CI53_9GAMM</name>
<dbReference type="GO" id="GO:0016020">
    <property type="term" value="C:membrane"/>
    <property type="evidence" value="ECO:0007669"/>
    <property type="project" value="InterPro"/>
</dbReference>
<evidence type="ECO:0000256" key="2">
    <source>
        <dbReference type="ARBA" id="ARBA00022636"/>
    </source>
</evidence>
<dbReference type="SMART" id="SM00267">
    <property type="entry name" value="GGDEF"/>
    <property type="match status" value="1"/>
</dbReference>
<dbReference type="Gene3D" id="6.10.340.10">
    <property type="match status" value="1"/>
</dbReference>
<dbReference type="Pfam" id="PF00563">
    <property type="entry name" value="EAL"/>
    <property type="match status" value="1"/>
</dbReference>
<dbReference type="EC" id="3.1.4.52" evidence="1"/>
<dbReference type="Proteomes" id="UP000005744">
    <property type="component" value="Unassembled WGS sequence"/>
</dbReference>
<feature type="transmembrane region" description="Helical" evidence="3">
    <location>
        <begin position="15"/>
        <end position="35"/>
    </location>
</feature>
<evidence type="ECO:0000259" key="7">
    <source>
        <dbReference type="PROSITE" id="PS50885"/>
    </source>
</evidence>
<feature type="domain" description="PAS" evidence="4">
    <location>
        <begin position="255"/>
        <end position="325"/>
    </location>
</feature>
<dbReference type="InterPro" id="IPR000700">
    <property type="entry name" value="PAS-assoc_C"/>
</dbReference>
<dbReference type="Pfam" id="PF00672">
    <property type="entry name" value="HAMP"/>
    <property type="match status" value="1"/>
</dbReference>
<dbReference type="NCBIfam" id="TIGR00229">
    <property type="entry name" value="sensory_box"/>
    <property type="match status" value="2"/>
</dbReference>
<proteinExistence type="predicted"/>
<dbReference type="SUPFAM" id="SSF55073">
    <property type="entry name" value="Nucleotide cyclase"/>
    <property type="match status" value="1"/>
</dbReference>
<feature type="transmembrane region" description="Helical" evidence="3">
    <location>
        <begin position="47"/>
        <end position="69"/>
    </location>
</feature>
<organism evidence="9 10">
    <name type="scientific">Beggiatoa alba B18LD</name>
    <dbReference type="NCBI Taxonomy" id="395493"/>
    <lineage>
        <taxon>Bacteria</taxon>
        <taxon>Pseudomonadati</taxon>
        <taxon>Pseudomonadota</taxon>
        <taxon>Gammaproteobacteria</taxon>
        <taxon>Thiotrichales</taxon>
        <taxon>Thiotrichaceae</taxon>
        <taxon>Beggiatoa</taxon>
    </lineage>
</organism>
<dbReference type="Gene3D" id="3.20.20.450">
    <property type="entry name" value="EAL domain"/>
    <property type="match status" value="1"/>
</dbReference>
<dbReference type="EMBL" id="JH600070">
    <property type="protein sequence ID" value="EIJ43296.1"/>
    <property type="molecule type" value="Genomic_DNA"/>
</dbReference>
<dbReference type="AlphaFoldDB" id="I3CI53"/>
<dbReference type="HOGENOM" id="CLU_000445_70_20_6"/>
<keyword evidence="10" id="KW-1185">Reference proteome</keyword>
<dbReference type="SMART" id="SM00086">
    <property type="entry name" value="PAC"/>
    <property type="match status" value="2"/>
</dbReference>
<dbReference type="Pfam" id="PF08447">
    <property type="entry name" value="PAS_3"/>
    <property type="match status" value="1"/>
</dbReference>
<evidence type="ECO:0000256" key="1">
    <source>
        <dbReference type="ARBA" id="ARBA00012282"/>
    </source>
</evidence>
<feature type="domain" description="PAC" evidence="5">
    <location>
        <begin position="202"/>
        <end position="254"/>
    </location>
</feature>
<dbReference type="SUPFAM" id="SSF158472">
    <property type="entry name" value="HAMP domain-like"/>
    <property type="match status" value="1"/>
</dbReference>
<dbReference type="SUPFAM" id="SSF55785">
    <property type="entry name" value="PYP-like sensor domain (PAS domain)"/>
    <property type="match status" value="2"/>
</dbReference>
<evidence type="ECO:0000313" key="10">
    <source>
        <dbReference type="Proteomes" id="UP000005744"/>
    </source>
</evidence>
<feature type="domain" description="EAL" evidence="6">
    <location>
        <begin position="557"/>
        <end position="813"/>
    </location>
</feature>
<feature type="domain" description="GGDEF" evidence="8">
    <location>
        <begin position="415"/>
        <end position="548"/>
    </location>
</feature>
<dbReference type="eggNOG" id="COG5001">
    <property type="taxonomic scope" value="Bacteria"/>
</dbReference>
<dbReference type="Gene3D" id="3.30.450.20">
    <property type="entry name" value="PAS domain"/>
    <property type="match status" value="2"/>
</dbReference>
<dbReference type="InterPro" id="IPR035965">
    <property type="entry name" value="PAS-like_dom_sf"/>
</dbReference>
<feature type="domain" description="PAC" evidence="5">
    <location>
        <begin position="330"/>
        <end position="382"/>
    </location>
</feature>
<feature type="domain" description="HAMP" evidence="7">
    <location>
        <begin position="71"/>
        <end position="123"/>
    </location>
</feature>
<dbReference type="InterPro" id="IPR000014">
    <property type="entry name" value="PAS"/>
</dbReference>
<dbReference type="Pfam" id="PF00990">
    <property type="entry name" value="GGDEF"/>
    <property type="match status" value="1"/>
</dbReference>
<evidence type="ECO:0000256" key="3">
    <source>
        <dbReference type="SAM" id="Phobius"/>
    </source>
</evidence>
<dbReference type="OrthoDB" id="9813913at2"/>
<dbReference type="PANTHER" id="PTHR44757">
    <property type="entry name" value="DIGUANYLATE CYCLASE DGCP"/>
    <property type="match status" value="1"/>
</dbReference>
<dbReference type="InterPro" id="IPR013655">
    <property type="entry name" value="PAS_fold_3"/>
</dbReference>
<dbReference type="SMART" id="SM00052">
    <property type="entry name" value="EAL"/>
    <property type="match status" value="1"/>
</dbReference>
<dbReference type="SUPFAM" id="SSF141868">
    <property type="entry name" value="EAL domain-like"/>
    <property type="match status" value="1"/>
</dbReference>
<protein>
    <recommendedName>
        <fullName evidence="1">cyclic-guanylate-specific phosphodiesterase</fullName>
        <ecNumber evidence="1">3.1.4.52</ecNumber>
    </recommendedName>
</protein>
<evidence type="ECO:0000259" key="4">
    <source>
        <dbReference type="PROSITE" id="PS50112"/>
    </source>
</evidence>
<dbReference type="NCBIfam" id="TIGR00254">
    <property type="entry name" value="GGDEF"/>
    <property type="match status" value="1"/>
</dbReference>
<dbReference type="SMART" id="SM00304">
    <property type="entry name" value="HAMP"/>
    <property type="match status" value="1"/>
</dbReference>
<dbReference type="STRING" id="395493.BegalDRAFT_2445"/>
<dbReference type="InterPro" id="IPR001633">
    <property type="entry name" value="EAL_dom"/>
</dbReference>
<dbReference type="Gene3D" id="3.30.70.270">
    <property type="match status" value="1"/>
</dbReference>
<dbReference type="Pfam" id="PF13426">
    <property type="entry name" value="PAS_9"/>
    <property type="match status" value="1"/>
</dbReference>
<dbReference type="CDD" id="cd01949">
    <property type="entry name" value="GGDEF"/>
    <property type="match status" value="1"/>
</dbReference>
<dbReference type="RefSeq" id="WP_002690372.1">
    <property type="nucleotide sequence ID" value="NZ_JH600070.1"/>
</dbReference>
<accession>I3CI53</accession>
<dbReference type="PANTHER" id="PTHR44757:SF2">
    <property type="entry name" value="BIOFILM ARCHITECTURE MAINTENANCE PROTEIN MBAA"/>
    <property type="match status" value="1"/>
</dbReference>
<dbReference type="GO" id="GO:0071111">
    <property type="term" value="F:cyclic-guanylate-specific phosphodiesterase activity"/>
    <property type="evidence" value="ECO:0007669"/>
    <property type="project" value="UniProtKB-EC"/>
</dbReference>
<keyword evidence="3" id="KW-0812">Transmembrane</keyword>
<evidence type="ECO:0000259" key="6">
    <source>
        <dbReference type="PROSITE" id="PS50883"/>
    </source>
</evidence>
<dbReference type="Gene3D" id="2.10.70.100">
    <property type="match status" value="1"/>
</dbReference>
<evidence type="ECO:0000313" key="9">
    <source>
        <dbReference type="EMBL" id="EIJ43296.1"/>
    </source>
</evidence>
<dbReference type="PROSITE" id="PS50887">
    <property type="entry name" value="GGDEF"/>
    <property type="match status" value="1"/>
</dbReference>
<keyword evidence="2" id="KW-0973">c-di-GMP</keyword>
<dbReference type="InterPro" id="IPR052155">
    <property type="entry name" value="Biofilm_reg_signaling"/>
</dbReference>
<dbReference type="PROSITE" id="PS50112">
    <property type="entry name" value="PAS"/>
    <property type="match status" value="2"/>
</dbReference>
<dbReference type="PROSITE" id="PS50885">
    <property type="entry name" value="HAMP"/>
    <property type="match status" value="1"/>
</dbReference>
<dbReference type="InterPro" id="IPR035919">
    <property type="entry name" value="EAL_sf"/>
</dbReference>
<reference evidence="9 10" key="1">
    <citation type="submission" date="2011-11" db="EMBL/GenBank/DDBJ databases">
        <title>Improved High-Quality Draft sequence of Beggiatoa alba B18lD.</title>
        <authorList>
            <consortium name="US DOE Joint Genome Institute"/>
            <person name="Lucas S."/>
            <person name="Han J."/>
            <person name="Lapidus A."/>
            <person name="Cheng J.-F."/>
            <person name="Goodwin L."/>
            <person name="Pitluck S."/>
            <person name="Peters L."/>
            <person name="Mikhailova N."/>
            <person name="Held B."/>
            <person name="Detter J.C."/>
            <person name="Han C."/>
            <person name="Tapia R."/>
            <person name="Land M."/>
            <person name="Hauser L."/>
            <person name="Kyrpides N."/>
            <person name="Ivanova N."/>
            <person name="Pagani I."/>
            <person name="Samuel K."/>
            <person name="Teske A."/>
            <person name="Mueller J."/>
            <person name="Woyke T."/>
        </authorList>
    </citation>
    <scope>NUCLEOTIDE SEQUENCE [LARGE SCALE GENOMIC DNA]</scope>
    <source>
        <strain evidence="9 10">B18LD</strain>
    </source>
</reference>